<dbReference type="PANTHER" id="PTHR11647">
    <property type="entry name" value="HYDRANTOINASE/DIHYDROPYRIMIDINASE FAMILY MEMBER"/>
    <property type="match status" value="1"/>
</dbReference>
<proteinExistence type="predicted"/>
<dbReference type="InterPro" id="IPR011059">
    <property type="entry name" value="Metal-dep_hydrolase_composite"/>
</dbReference>
<feature type="non-terminal residue" evidence="2">
    <location>
        <position position="362"/>
    </location>
</feature>
<accession>X1FK84</accession>
<dbReference type="GO" id="GO:0005829">
    <property type="term" value="C:cytosol"/>
    <property type="evidence" value="ECO:0007669"/>
    <property type="project" value="TreeGrafter"/>
</dbReference>
<dbReference type="SUPFAM" id="SSF51556">
    <property type="entry name" value="Metallo-dependent hydrolases"/>
    <property type="match status" value="1"/>
</dbReference>
<dbReference type="PANTHER" id="PTHR11647:SF1">
    <property type="entry name" value="COLLAPSIN RESPONSE MEDIATOR PROTEIN"/>
    <property type="match status" value="1"/>
</dbReference>
<evidence type="ECO:0000259" key="1">
    <source>
        <dbReference type="Pfam" id="PF07969"/>
    </source>
</evidence>
<name>X1FK84_9ZZZZ</name>
<dbReference type="Pfam" id="PF07969">
    <property type="entry name" value="Amidohydro_3"/>
    <property type="match status" value="1"/>
</dbReference>
<evidence type="ECO:0000313" key="2">
    <source>
        <dbReference type="EMBL" id="GAH32930.1"/>
    </source>
</evidence>
<gene>
    <name evidence="2" type="ORF">S03H2_15352</name>
</gene>
<comment type="caution">
    <text evidence="2">The sequence shown here is derived from an EMBL/GenBank/DDBJ whole genome shotgun (WGS) entry which is preliminary data.</text>
</comment>
<dbReference type="SUPFAM" id="SSF51338">
    <property type="entry name" value="Composite domain of metallo-dependent hydrolases"/>
    <property type="match status" value="1"/>
</dbReference>
<organism evidence="2">
    <name type="scientific">marine sediment metagenome</name>
    <dbReference type="NCBI Taxonomy" id="412755"/>
    <lineage>
        <taxon>unclassified sequences</taxon>
        <taxon>metagenomes</taxon>
        <taxon>ecological metagenomes</taxon>
    </lineage>
</organism>
<dbReference type="InterPro" id="IPR032466">
    <property type="entry name" value="Metal_Hydrolase"/>
</dbReference>
<dbReference type="EMBL" id="BARU01007801">
    <property type="protein sequence ID" value="GAH32930.1"/>
    <property type="molecule type" value="Genomic_DNA"/>
</dbReference>
<dbReference type="Gene3D" id="3.20.20.140">
    <property type="entry name" value="Metal-dependent hydrolases"/>
    <property type="match status" value="1"/>
</dbReference>
<dbReference type="AlphaFoldDB" id="X1FK84"/>
<sequence>MSYDIIIKNGKIIDGAGNPWYHGDVGITDGLITKISTRIVEDGNKVIDANGLVVSPGFIDVHSHTDYVLVLGSRYTRVESFIRQGITTTTIGMCGDGVAPIPPEKKEEAEEHMQKMTGLPMKIDLPWNTYAEYMNKLEENKCSINLACFVGYNNIRFAGGAGTENRDPTTEELNEMKKYLNEAMEAGAFGMSTGLIYAPQIYAKTEELIELTKVLTKYNGLYFSHVRGEGKTVIEAIKELIEIVRKSGCIGGHIAHHKIAAPRHWGKSKDTLKLIAEANEQGLSITCDQYPYNRGMCNLSASLPPWVREGHIEEMKTRIQDPKLKEKIKKDITGLTIPFQGFLFGPAFIRDGNPPFERPASG</sequence>
<dbReference type="GO" id="GO:0016812">
    <property type="term" value="F:hydrolase activity, acting on carbon-nitrogen (but not peptide) bonds, in cyclic amides"/>
    <property type="evidence" value="ECO:0007669"/>
    <property type="project" value="TreeGrafter"/>
</dbReference>
<dbReference type="InterPro" id="IPR013108">
    <property type="entry name" value="Amidohydro_3"/>
</dbReference>
<reference evidence="2" key="1">
    <citation type="journal article" date="2014" name="Front. Microbiol.">
        <title>High frequency of phylogenetically diverse reductive dehalogenase-homologous genes in deep subseafloor sedimentary metagenomes.</title>
        <authorList>
            <person name="Kawai M."/>
            <person name="Futagami T."/>
            <person name="Toyoda A."/>
            <person name="Takaki Y."/>
            <person name="Nishi S."/>
            <person name="Hori S."/>
            <person name="Arai W."/>
            <person name="Tsubouchi T."/>
            <person name="Morono Y."/>
            <person name="Uchiyama I."/>
            <person name="Ito T."/>
            <person name="Fujiyama A."/>
            <person name="Inagaki F."/>
            <person name="Takami H."/>
        </authorList>
    </citation>
    <scope>NUCLEOTIDE SEQUENCE</scope>
    <source>
        <strain evidence="2">Expedition CK06-06</strain>
    </source>
</reference>
<protein>
    <recommendedName>
        <fullName evidence="1">Amidohydrolase 3 domain-containing protein</fullName>
    </recommendedName>
</protein>
<dbReference type="InterPro" id="IPR050378">
    <property type="entry name" value="Metallo-dep_Hydrolases_sf"/>
</dbReference>
<feature type="domain" description="Amidohydrolase 3" evidence="1">
    <location>
        <begin position="45"/>
        <end position="276"/>
    </location>
</feature>